<reference evidence="1 2" key="1">
    <citation type="journal article" date="2023" name="Science">
        <title>Complex scaffold remodeling in plant triterpene biosynthesis.</title>
        <authorList>
            <person name="De La Pena R."/>
            <person name="Hodgson H."/>
            <person name="Liu J.C."/>
            <person name="Stephenson M.J."/>
            <person name="Martin A.C."/>
            <person name="Owen C."/>
            <person name="Harkess A."/>
            <person name="Leebens-Mack J."/>
            <person name="Jimenez L.E."/>
            <person name="Osbourn A."/>
            <person name="Sattely E.S."/>
        </authorList>
    </citation>
    <scope>NUCLEOTIDE SEQUENCE [LARGE SCALE GENOMIC DNA]</scope>
    <source>
        <strain evidence="2">cv. JPN11</strain>
        <tissue evidence="1">Leaf</tissue>
    </source>
</reference>
<gene>
    <name evidence="1" type="ORF">OWV82_016472</name>
</gene>
<proteinExistence type="predicted"/>
<organism evidence="1 2">
    <name type="scientific">Melia azedarach</name>
    <name type="common">Chinaberry tree</name>
    <dbReference type="NCBI Taxonomy" id="155640"/>
    <lineage>
        <taxon>Eukaryota</taxon>
        <taxon>Viridiplantae</taxon>
        <taxon>Streptophyta</taxon>
        <taxon>Embryophyta</taxon>
        <taxon>Tracheophyta</taxon>
        <taxon>Spermatophyta</taxon>
        <taxon>Magnoliopsida</taxon>
        <taxon>eudicotyledons</taxon>
        <taxon>Gunneridae</taxon>
        <taxon>Pentapetalae</taxon>
        <taxon>rosids</taxon>
        <taxon>malvids</taxon>
        <taxon>Sapindales</taxon>
        <taxon>Meliaceae</taxon>
        <taxon>Melia</taxon>
    </lineage>
</organism>
<sequence>MHGLKFSWARTKSGVGRMESMLDRALSNALWLDASIVTFYCGGDRGDIARLGELIPTLVSIDDNENLISIPGSSEIRGTIFKMDLS</sequence>
<comment type="caution">
    <text evidence="1">The sequence shown here is derived from an EMBL/GenBank/DDBJ whole genome shotgun (WGS) entry which is preliminary data.</text>
</comment>
<dbReference type="Proteomes" id="UP001164539">
    <property type="component" value="Chromosome 9"/>
</dbReference>
<keyword evidence="2" id="KW-1185">Reference proteome</keyword>
<protein>
    <submittedName>
        <fullName evidence="1">Uncharacterized protein</fullName>
    </submittedName>
</protein>
<accession>A0ACC1XH14</accession>
<evidence type="ECO:0000313" key="2">
    <source>
        <dbReference type="Proteomes" id="UP001164539"/>
    </source>
</evidence>
<evidence type="ECO:0000313" key="1">
    <source>
        <dbReference type="EMBL" id="KAJ4710264.1"/>
    </source>
</evidence>
<name>A0ACC1XH14_MELAZ</name>
<dbReference type="EMBL" id="CM051402">
    <property type="protein sequence ID" value="KAJ4710264.1"/>
    <property type="molecule type" value="Genomic_DNA"/>
</dbReference>